<organism evidence="2 3">
    <name type="scientific">Colletotrichum musicola</name>
    <dbReference type="NCBI Taxonomy" id="2175873"/>
    <lineage>
        <taxon>Eukaryota</taxon>
        <taxon>Fungi</taxon>
        <taxon>Dikarya</taxon>
        <taxon>Ascomycota</taxon>
        <taxon>Pezizomycotina</taxon>
        <taxon>Sordariomycetes</taxon>
        <taxon>Hypocreomycetidae</taxon>
        <taxon>Glomerellales</taxon>
        <taxon>Glomerellaceae</taxon>
        <taxon>Colletotrichum</taxon>
        <taxon>Colletotrichum orchidearum species complex</taxon>
    </lineage>
</organism>
<keyword evidence="3" id="KW-1185">Reference proteome</keyword>
<dbReference type="AlphaFoldDB" id="A0A8H6K022"/>
<dbReference type="InterPro" id="IPR050700">
    <property type="entry name" value="YIM1/Zinc_Alcohol_DH_Fams"/>
</dbReference>
<dbReference type="SUPFAM" id="SSF50129">
    <property type="entry name" value="GroES-like"/>
    <property type="match status" value="1"/>
</dbReference>
<evidence type="ECO:0000313" key="3">
    <source>
        <dbReference type="Proteomes" id="UP000639643"/>
    </source>
</evidence>
<dbReference type="InterPro" id="IPR036291">
    <property type="entry name" value="NAD(P)-bd_dom_sf"/>
</dbReference>
<dbReference type="GO" id="GO:0016491">
    <property type="term" value="F:oxidoreductase activity"/>
    <property type="evidence" value="ECO:0007669"/>
    <property type="project" value="InterPro"/>
</dbReference>
<comment type="caution">
    <text evidence="2">The sequence shown here is derived from an EMBL/GenBank/DDBJ whole genome shotgun (WGS) entry which is preliminary data.</text>
</comment>
<dbReference type="InterPro" id="IPR013154">
    <property type="entry name" value="ADH-like_N"/>
</dbReference>
<dbReference type="InterPro" id="IPR011032">
    <property type="entry name" value="GroES-like_sf"/>
</dbReference>
<reference evidence="2" key="1">
    <citation type="journal article" date="2020" name="Phytopathology">
        <title>Genome Sequence Resources of Colletotrichum truncatum, C. plurivorum, C. musicola, and C. sojae: Four Species Pathogenic to Soybean (Glycine max).</title>
        <authorList>
            <person name="Rogerio F."/>
            <person name="Boufleur T.R."/>
            <person name="Ciampi-Guillardi M."/>
            <person name="Sukno S.A."/>
            <person name="Thon M.R."/>
            <person name="Massola Junior N.S."/>
            <person name="Baroncelli R."/>
        </authorList>
    </citation>
    <scope>NUCLEOTIDE SEQUENCE</scope>
    <source>
        <strain evidence="2">LFN0074</strain>
    </source>
</reference>
<dbReference type="GO" id="GO:0005739">
    <property type="term" value="C:mitochondrion"/>
    <property type="evidence" value="ECO:0007669"/>
    <property type="project" value="TreeGrafter"/>
</dbReference>
<protein>
    <submittedName>
        <fullName evidence="2">Zinc-binding dehydrogenase</fullName>
    </submittedName>
</protein>
<gene>
    <name evidence="2" type="ORF">CMUS01_11324</name>
</gene>
<accession>A0A8H6K022</accession>
<sequence length="352" mass="37347">MSSSNRAWQIPQPGNISHNLKLVNTDRPTTESLGKSELLIEVAAVGINPHDYKVVEMGGVSRTMVSYPRSPGLDYSGRVLAIGRKINDVAVGDRVFGRMDPARPGSLAEHIVVPHEGVTVLPEGLSLLHVGGAATAALAAYQSIAPYVKPGDRVFLNGGSGGVGTFAIQIAKALGCHATVSCSTAKVPLCEDLGADEVIDYRATSVMDRLRAAGKVFSLIADYVGGSPADLFAGCNDLLVSRPRKGHFIYVGGGTNAEAGFGMWAGTALPSFLGGSKFKWETQITKNSPEDLARIAEWMREGRVRVVVDSVFGFEEVPAAFGRLKERHASGKIIISVRPDEEKSEDPSFGGL</sequence>
<dbReference type="PANTHER" id="PTHR11695:SF294">
    <property type="entry name" value="RETICULON-4-INTERACTING PROTEIN 1, MITOCHONDRIAL"/>
    <property type="match status" value="1"/>
</dbReference>
<dbReference type="OrthoDB" id="201656at2759"/>
<dbReference type="SUPFAM" id="SSF51735">
    <property type="entry name" value="NAD(P)-binding Rossmann-fold domains"/>
    <property type="match status" value="1"/>
</dbReference>
<dbReference type="SMART" id="SM00829">
    <property type="entry name" value="PKS_ER"/>
    <property type="match status" value="1"/>
</dbReference>
<dbReference type="PANTHER" id="PTHR11695">
    <property type="entry name" value="ALCOHOL DEHYDROGENASE RELATED"/>
    <property type="match status" value="1"/>
</dbReference>
<proteinExistence type="predicted"/>
<dbReference type="Pfam" id="PF08240">
    <property type="entry name" value="ADH_N"/>
    <property type="match status" value="1"/>
</dbReference>
<dbReference type="Gene3D" id="3.40.50.720">
    <property type="entry name" value="NAD(P)-binding Rossmann-like Domain"/>
    <property type="match status" value="1"/>
</dbReference>
<evidence type="ECO:0000313" key="2">
    <source>
        <dbReference type="EMBL" id="KAF6821831.1"/>
    </source>
</evidence>
<name>A0A8H6K022_9PEZI</name>
<dbReference type="Proteomes" id="UP000639643">
    <property type="component" value="Unassembled WGS sequence"/>
</dbReference>
<dbReference type="Gene3D" id="3.90.180.10">
    <property type="entry name" value="Medium-chain alcohol dehydrogenases, catalytic domain"/>
    <property type="match status" value="1"/>
</dbReference>
<feature type="domain" description="Enoyl reductase (ER)" evidence="1">
    <location>
        <begin position="15"/>
        <end position="335"/>
    </location>
</feature>
<dbReference type="CDD" id="cd08267">
    <property type="entry name" value="MDR1"/>
    <property type="match status" value="1"/>
</dbReference>
<dbReference type="EMBL" id="WIGM01000568">
    <property type="protein sequence ID" value="KAF6821831.1"/>
    <property type="molecule type" value="Genomic_DNA"/>
</dbReference>
<dbReference type="Pfam" id="PF13602">
    <property type="entry name" value="ADH_zinc_N_2"/>
    <property type="match status" value="1"/>
</dbReference>
<dbReference type="InterPro" id="IPR020843">
    <property type="entry name" value="ER"/>
</dbReference>
<evidence type="ECO:0000259" key="1">
    <source>
        <dbReference type="SMART" id="SM00829"/>
    </source>
</evidence>